<proteinExistence type="predicted"/>
<feature type="domain" description="N-acetyltransferase" evidence="3">
    <location>
        <begin position="1"/>
        <end position="138"/>
    </location>
</feature>
<evidence type="ECO:0000313" key="4">
    <source>
        <dbReference type="EMBL" id="TMQ63864.1"/>
    </source>
</evidence>
<name>A0A538TJR1_UNCEI</name>
<dbReference type="InterPro" id="IPR000182">
    <property type="entry name" value="GNAT_dom"/>
</dbReference>
<dbReference type="SUPFAM" id="SSF55729">
    <property type="entry name" value="Acyl-CoA N-acyltransferases (Nat)"/>
    <property type="match status" value="1"/>
</dbReference>
<dbReference type="AlphaFoldDB" id="A0A538TJR1"/>
<evidence type="ECO:0000259" key="3">
    <source>
        <dbReference type="PROSITE" id="PS51186"/>
    </source>
</evidence>
<reference evidence="4 5" key="1">
    <citation type="journal article" date="2019" name="Nat. Microbiol.">
        <title>Mediterranean grassland soil C-N compound turnover is dependent on rainfall and depth, and is mediated by genomically divergent microorganisms.</title>
        <authorList>
            <person name="Diamond S."/>
            <person name="Andeer P.F."/>
            <person name="Li Z."/>
            <person name="Crits-Christoph A."/>
            <person name="Burstein D."/>
            <person name="Anantharaman K."/>
            <person name="Lane K.R."/>
            <person name="Thomas B.C."/>
            <person name="Pan C."/>
            <person name="Northen T.R."/>
            <person name="Banfield J.F."/>
        </authorList>
    </citation>
    <scope>NUCLEOTIDE SEQUENCE [LARGE SCALE GENOMIC DNA]</scope>
    <source>
        <strain evidence="4">WS_9</strain>
    </source>
</reference>
<organism evidence="4 5">
    <name type="scientific">Eiseniibacteriota bacterium</name>
    <dbReference type="NCBI Taxonomy" id="2212470"/>
    <lineage>
        <taxon>Bacteria</taxon>
        <taxon>Candidatus Eiseniibacteriota</taxon>
    </lineage>
</organism>
<sequence>MKVEDAAAVAHLATQLGYPSTAAQIERRFRALEESPDARALIAEGRDGTVLGWIHVYGTRHLESDPGAEIGGLVVDETARGRGVGSALMASAEAWARERGYEVVRVRTNVIRTKAHEFYKSRGYEVVKSQYRLGKRLV</sequence>
<dbReference type="PANTHER" id="PTHR43877:SF2">
    <property type="entry name" value="AMINOALKYLPHOSPHONATE N-ACETYLTRANSFERASE-RELATED"/>
    <property type="match status" value="1"/>
</dbReference>
<dbReference type="Gene3D" id="3.40.630.30">
    <property type="match status" value="1"/>
</dbReference>
<comment type="caution">
    <text evidence="4">The sequence shown here is derived from an EMBL/GenBank/DDBJ whole genome shotgun (WGS) entry which is preliminary data.</text>
</comment>
<dbReference type="InterPro" id="IPR050832">
    <property type="entry name" value="Bact_Acetyltransf"/>
</dbReference>
<evidence type="ECO:0000256" key="2">
    <source>
        <dbReference type="ARBA" id="ARBA00023315"/>
    </source>
</evidence>
<dbReference type="Pfam" id="PF00583">
    <property type="entry name" value="Acetyltransf_1"/>
    <property type="match status" value="1"/>
</dbReference>
<keyword evidence="1 4" id="KW-0808">Transferase</keyword>
<dbReference type="PROSITE" id="PS51186">
    <property type="entry name" value="GNAT"/>
    <property type="match status" value="1"/>
</dbReference>
<evidence type="ECO:0000313" key="5">
    <source>
        <dbReference type="Proteomes" id="UP000317691"/>
    </source>
</evidence>
<keyword evidence="2" id="KW-0012">Acyltransferase</keyword>
<protein>
    <submittedName>
        <fullName evidence="4">GNAT family N-acetyltransferase</fullName>
    </submittedName>
</protein>
<dbReference type="InterPro" id="IPR016181">
    <property type="entry name" value="Acyl_CoA_acyltransferase"/>
</dbReference>
<gene>
    <name evidence="4" type="ORF">E6K79_09515</name>
</gene>
<accession>A0A538TJR1</accession>
<dbReference type="GO" id="GO:0016747">
    <property type="term" value="F:acyltransferase activity, transferring groups other than amino-acyl groups"/>
    <property type="evidence" value="ECO:0007669"/>
    <property type="project" value="InterPro"/>
</dbReference>
<dbReference type="Proteomes" id="UP000317691">
    <property type="component" value="Unassembled WGS sequence"/>
</dbReference>
<dbReference type="CDD" id="cd04301">
    <property type="entry name" value="NAT_SF"/>
    <property type="match status" value="1"/>
</dbReference>
<evidence type="ECO:0000256" key="1">
    <source>
        <dbReference type="ARBA" id="ARBA00022679"/>
    </source>
</evidence>
<dbReference type="EMBL" id="VBOZ01000029">
    <property type="protein sequence ID" value="TMQ63864.1"/>
    <property type="molecule type" value="Genomic_DNA"/>
</dbReference>
<dbReference type="PANTHER" id="PTHR43877">
    <property type="entry name" value="AMINOALKYLPHOSPHONATE N-ACETYLTRANSFERASE-RELATED-RELATED"/>
    <property type="match status" value="1"/>
</dbReference>